<dbReference type="PANTHER" id="PTHR36699:SF1">
    <property type="entry name" value="L,D-TRANSPEPTIDASE YAFK-RELATED"/>
    <property type="match status" value="1"/>
</dbReference>
<proteinExistence type="inferred from homology"/>
<comment type="similarity">
    <text evidence="2">Belongs to the YkuD family.</text>
</comment>
<dbReference type="GO" id="GO:0009252">
    <property type="term" value="P:peptidoglycan biosynthetic process"/>
    <property type="evidence" value="ECO:0007669"/>
    <property type="project" value="UniProtKB-UniPathway"/>
</dbReference>
<dbReference type="InterPro" id="IPR038063">
    <property type="entry name" value="Transpep_catalytic_dom"/>
</dbReference>
<dbReference type="SUPFAM" id="SSF141523">
    <property type="entry name" value="L,D-transpeptidase catalytic domain-like"/>
    <property type="match status" value="1"/>
</dbReference>
<comment type="pathway">
    <text evidence="1 7">Cell wall biogenesis; peptidoglycan biosynthesis.</text>
</comment>
<sequence>MRTHIRAVLFGTMAAGAIALTGCSSTVSERRDLAPIPAALLTEMQGRGMTPADPIVIRIFKEESELELWKRDRSGRYVLLKTYPLCRWSGQLGPKRREGDRQAPEGFYTVRRQQMNPNSQFHLSFDLGFPNTLERAQGFTGTSLMVHGACTSSGCFAMTDAGVAEVYAVAREAFAAGAESFQVQSFPFRMTPRNLARHRRSTHQAFWTNLREGNDHFLASQRPPEVTTCGGRYRFNARASDQATRLDPLRPCPELQLDATIEAAVLARRQTDDADVRQLVATGLPAIRVEFTDGGMHGSFRD</sequence>
<evidence type="ECO:0000313" key="9">
    <source>
        <dbReference type="EMBL" id="PTM38484.1"/>
    </source>
</evidence>
<dbReference type="GO" id="GO:0004180">
    <property type="term" value="F:carboxypeptidase activity"/>
    <property type="evidence" value="ECO:0007669"/>
    <property type="project" value="UniProtKB-ARBA"/>
</dbReference>
<keyword evidence="10" id="KW-1185">Reference proteome</keyword>
<feature type="active site" description="Nucleophile" evidence="7">
    <location>
        <position position="155"/>
    </location>
</feature>
<evidence type="ECO:0000259" key="8">
    <source>
        <dbReference type="PROSITE" id="PS52029"/>
    </source>
</evidence>
<dbReference type="Proteomes" id="UP000241808">
    <property type="component" value="Unassembled WGS sequence"/>
</dbReference>
<evidence type="ECO:0000256" key="2">
    <source>
        <dbReference type="ARBA" id="ARBA00005992"/>
    </source>
</evidence>
<gene>
    <name evidence="9" type="ORF">C8P69_1502</name>
</gene>
<keyword evidence="5 7" id="KW-0573">Peptidoglycan synthesis</keyword>
<protein>
    <submittedName>
        <fullName evidence="9">Murein L,D-transpeptidase YafK</fullName>
    </submittedName>
</protein>
<feature type="active site" description="Proton donor/acceptor" evidence="7">
    <location>
        <position position="147"/>
    </location>
</feature>
<dbReference type="AlphaFoldDB" id="A0A2T4Y6M8"/>
<dbReference type="InterPro" id="IPR005490">
    <property type="entry name" value="LD_TPept_cat_dom"/>
</dbReference>
<dbReference type="GO" id="GO:0016740">
    <property type="term" value="F:transferase activity"/>
    <property type="evidence" value="ECO:0007669"/>
    <property type="project" value="UniProtKB-KW"/>
</dbReference>
<evidence type="ECO:0000256" key="6">
    <source>
        <dbReference type="ARBA" id="ARBA00023316"/>
    </source>
</evidence>
<reference evidence="9 10" key="1">
    <citation type="submission" date="2018-04" db="EMBL/GenBank/DDBJ databases">
        <title>Genomic Encyclopedia of Archaeal and Bacterial Type Strains, Phase II (KMG-II): from individual species to whole genera.</title>
        <authorList>
            <person name="Goeker M."/>
        </authorList>
    </citation>
    <scope>NUCLEOTIDE SEQUENCE [LARGE SCALE GENOMIC DNA]</scope>
    <source>
        <strain evidence="9 10">DSM 25521</strain>
    </source>
</reference>
<dbReference type="OrthoDB" id="9809748at2"/>
<evidence type="ECO:0000256" key="3">
    <source>
        <dbReference type="ARBA" id="ARBA00022679"/>
    </source>
</evidence>
<evidence type="ECO:0000313" key="10">
    <source>
        <dbReference type="Proteomes" id="UP000241808"/>
    </source>
</evidence>
<evidence type="ECO:0000256" key="7">
    <source>
        <dbReference type="PROSITE-ProRule" id="PRU01373"/>
    </source>
</evidence>
<dbReference type="PROSITE" id="PS52029">
    <property type="entry name" value="LD_TPASE"/>
    <property type="match status" value="1"/>
</dbReference>
<dbReference type="Pfam" id="PF03734">
    <property type="entry name" value="YkuD"/>
    <property type="match status" value="1"/>
</dbReference>
<dbReference type="EMBL" id="PZZL01000050">
    <property type="protein sequence ID" value="PTM38484.1"/>
    <property type="molecule type" value="Genomic_DNA"/>
</dbReference>
<dbReference type="PROSITE" id="PS51257">
    <property type="entry name" value="PROKAR_LIPOPROTEIN"/>
    <property type="match status" value="1"/>
</dbReference>
<feature type="domain" description="L,D-TPase catalytic" evidence="8">
    <location>
        <begin position="55"/>
        <end position="186"/>
    </location>
</feature>
<organism evidence="9 10">
    <name type="scientific">Phreatobacter oligotrophus</name>
    <dbReference type="NCBI Taxonomy" id="1122261"/>
    <lineage>
        <taxon>Bacteria</taxon>
        <taxon>Pseudomonadati</taxon>
        <taxon>Pseudomonadota</taxon>
        <taxon>Alphaproteobacteria</taxon>
        <taxon>Hyphomicrobiales</taxon>
        <taxon>Phreatobacteraceae</taxon>
        <taxon>Phreatobacter</taxon>
    </lineage>
</organism>
<feature type="non-terminal residue" evidence="9">
    <location>
        <position position="302"/>
    </location>
</feature>
<evidence type="ECO:0000256" key="5">
    <source>
        <dbReference type="ARBA" id="ARBA00022984"/>
    </source>
</evidence>
<comment type="caution">
    <text evidence="9">The sequence shown here is derived from an EMBL/GenBank/DDBJ whole genome shotgun (WGS) entry which is preliminary data.</text>
</comment>
<dbReference type="GO" id="GO:0008360">
    <property type="term" value="P:regulation of cell shape"/>
    <property type="evidence" value="ECO:0007669"/>
    <property type="project" value="UniProtKB-UniRule"/>
</dbReference>
<keyword evidence="6 7" id="KW-0961">Cell wall biogenesis/degradation</keyword>
<dbReference type="GO" id="GO:0071555">
    <property type="term" value="P:cell wall organization"/>
    <property type="evidence" value="ECO:0007669"/>
    <property type="project" value="UniProtKB-UniRule"/>
</dbReference>
<dbReference type="CDD" id="cd16913">
    <property type="entry name" value="YkuD_like"/>
    <property type="match status" value="1"/>
</dbReference>
<dbReference type="UniPathway" id="UPA00219"/>
<keyword evidence="3" id="KW-0808">Transferase</keyword>
<evidence type="ECO:0000256" key="1">
    <source>
        <dbReference type="ARBA" id="ARBA00004752"/>
    </source>
</evidence>
<evidence type="ECO:0000256" key="4">
    <source>
        <dbReference type="ARBA" id="ARBA00022960"/>
    </source>
</evidence>
<keyword evidence="4 7" id="KW-0133">Cell shape</keyword>
<dbReference type="RefSeq" id="WP_108179800.1">
    <property type="nucleotide sequence ID" value="NZ_PZZL01000050.1"/>
</dbReference>
<dbReference type="PANTHER" id="PTHR36699">
    <property type="entry name" value="LD-TRANSPEPTIDASE"/>
    <property type="match status" value="1"/>
</dbReference>
<accession>A0A2T4Y6M8</accession>
<name>A0A2T4Y6M8_9HYPH</name>